<accession>A0A0W0F515</accession>
<comment type="caution">
    <text evidence="1">The sequence shown here is derived from an EMBL/GenBank/DDBJ whole genome shotgun (WGS) entry which is preliminary data.</text>
</comment>
<evidence type="ECO:0000313" key="2">
    <source>
        <dbReference type="Proteomes" id="UP000054988"/>
    </source>
</evidence>
<proteinExistence type="predicted"/>
<gene>
    <name evidence="1" type="ORF">WG66_16007</name>
</gene>
<name>A0A0W0F515_MONRR</name>
<sequence>MDRCPPSGPSDMTFWVETKGVPASTNISLIAMEHASEIQMVVFGFELKLMGLPIVNTSTKTDVPEHLRAVLDNALGGTNEAPLGETQEAYTLTEGNLRYVVGQRGCHLKYREYGVSTFPHLSIMLLRNNSEN</sequence>
<dbReference type="AlphaFoldDB" id="A0A0W0F515"/>
<dbReference type="Proteomes" id="UP000054988">
    <property type="component" value="Unassembled WGS sequence"/>
</dbReference>
<protein>
    <submittedName>
        <fullName evidence="1">Uncharacterized protein</fullName>
    </submittedName>
</protein>
<organism evidence="1 2">
    <name type="scientific">Moniliophthora roreri</name>
    <name type="common">Frosty pod rot fungus</name>
    <name type="synonym">Monilia roreri</name>
    <dbReference type="NCBI Taxonomy" id="221103"/>
    <lineage>
        <taxon>Eukaryota</taxon>
        <taxon>Fungi</taxon>
        <taxon>Dikarya</taxon>
        <taxon>Basidiomycota</taxon>
        <taxon>Agaricomycotina</taxon>
        <taxon>Agaricomycetes</taxon>
        <taxon>Agaricomycetidae</taxon>
        <taxon>Agaricales</taxon>
        <taxon>Marasmiineae</taxon>
        <taxon>Marasmiaceae</taxon>
        <taxon>Moniliophthora</taxon>
    </lineage>
</organism>
<dbReference type="EMBL" id="LATX01002325">
    <property type="protein sequence ID" value="KTB31418.1"/>
    <property type="molecule type" value="Genomic_DNA"/>
</dbReference>
<reference evidence="1 2" key="1">
    <citation type="submission" date="2015-12" db="EMBL/GenBank/DDBJ databases">
        <title>Draft genome sequence of Moniliophthora roreri, the causal agent of frosty pod rot of cacao.</title>
        <authorList>
            <person name="Aime M.C."/>
            <person name="Diaz-Valderrama J.R."/>
            <person name="Kijpornyongpan T."/>
            <person name="Phillips-Mora W."/>
        </authorList>
    </citation>
    <scope>NUCLEOTIDE SEQUENCE [LARGE SCALE GENOMIC DNA]</scope>
    <source>
        <strain evidence="1 2">MCA 2952</strain>
    </source>
</reference>
<evidence type="ECO:0000313" key="1">
    <source>
        <dbReference type="EMBL" id="KTB31418.1"/>
    </source>
</evidence>